<organism evidence="2 3">
    <name type="scientific">Acaulospora morrowiae</name>
    <dbReference type="NCBI Taxonomy" id="94023"/>
    <lineage>
        <taxon>Eukaryota</taxon>
        <taxon>Fungi</taxon>
        <taxon>Fungi incertae sedis</taxon>
        <taxon>Mucoromycota</taxon>
        <taxon>Glomeromycotina</taxon>
        <taxon>Glomeromycetes</taxon>
        <taxon>Diversisporales</taxon>
        <taxon>Acaulosporaceae</taxon>
        <taxon>Acaulospora</taxon>
    </lineage>
</organism>
<comment type="caution">
    <text evidence="2">The sequence shown here is derived from an EMBL/GenBank/DDBJ whole genome shotgun (WGS) entry which is preliminary data.</text>
</comment>
<evidence type="ECO:0000313" key="2">
    <source>
        <dbReference type="EMBL" id="CAG8787620.1"/>
    </source>
</evidence>
<protein>
    <submittedName>
        <fullName evidence="2">8215_t:CDS:1</fullName>
    </submittedName>
</protein>
<accession>A0A9N9JLG5</accession>
<reference evidence="2" key="1">
    <citation type="submission" date="2021-06" db="EMBL/GenBank/DDBJ databases">
        <authorList>
            <person name="Kallberg Y."/>
            <person name="Tangrot J."/>
            <person name="Rosling A."/>
        </authorList>
    </citation>
    <scope>NUCLEOTIDE SEQUENCE</scope>
    <source>
        <strain evidence="2">CL551</strain>
    </source>
</reference>
<feature type="non-terminal residue" evidence="2">
    <location>
        <position position="1"/>
    </location>
</feature>
<keyword evidence="3" id="KW-1185">Reference proteome</keyword>
<feature type="region of interest" description="Disordered" evidence="1">
    <location>
        <begin position="12"/>
        <end position="52"/>
    </location>
</feature>
<dbReference type="AlphaFoldDB" id="A0A9N9JLG5"/>
<dbReference type="EMBL" id="CAJVPV010058193">
    <property type="protein sequence ID" value="CAG8787620.1"/>
    <property type="molecule type" value="Genomic_DNA"/>
</dbReference>
<proteinExistence type="predicted"/>
<evidence type="ECO:0000313" key="3">
    <source>
        <dbReference type="Proteomes" id="UP000789342"/>
    </source>
</evidence>
<evidence type="ECO:0000256" key="1">
    <source>
        <dbReference type="SAM" id="MobiDB-lite"/>
    </source>
</evidence>
<feature type="compositionally biased region" description="Polar residues" evidence="1">
    <location>
        <begin position="33"/>
        <end position="52"/>
    </location>
</feature>
<gene>
    <name evidence="2" type="ORF">AMORRO_LOCUS17865</name>
</gene>
<sequence length="52" mass="5729">KTFILTISYQLGKTNQPLTLQTPPPGKIDPSPKTVNKLTDQSDPRTTANPKH</sequence>
<name>A0A9N9JLG5_9GLOM</name>
<dbReference type="Proteomes" id="UP000789342">
    <property type="component" value="Unassembled WGS sequence"/>
</dbReference>